<feature type="transmembrane region" description="Helical" evidence="1">
    <location>
        <begin position="82"/>
        <end position="103"/>
    </location>
</feature>
<dbReference type="EMBL" id="KV784355">
    <property type="protein sequence ID" value="OEU19496.1"/>
    <property type="molecule type" value="Genomic_DNA"/>
</dbReference>
<dbReference type="KEGG" id="fcy:FRACYDRAFT_216900"/>
<protein>
    <submittedName>
        <fullName evidence="2">Uncharacterized protein</fullName>
    </submittedName>
</protein>
<evidence type="ECO:0000313" key="3">
    <source>
        <dbReference type="Proteomes" id="UP000095751"/>
    </source>
</evidence>
<reference evidence="2 3" key="1">
    <citation type="submission" date="2016-09" db="EMBL/GenBank/DDBJ databases">
        <title>Extensive genetic diversity and differential bi-allelic expression allows diatom success in the polar Southern Ocean.</title>
        <authorList>
            <consortium name="DOE Joint Genome Institute"/>
            <person name="Mock T."/>
            <person name="Otillar R.P."/>
            <person name="Strauss J."/>
            <person name="Dupont C."/>
            <person name="Frickenhaus S."/>
            <person name="Maumus F."/>
            <person name="Mcmullan M."/>
            <person name="Sanges R."/>
            <person name="Schmutz J."/>
            <person name="Toseland A."/>
            <person name="Valas R."/>
            <person name="Veluchamy A."/>
            <person name="Ward B.J."/>
            <person name="Allen A."/>
            <person name="Barry K."/>
            <person name="Falciatore A."/>
            <person name="Ferrante M."/>
            <person name="Fortunato A.E."/>
            <person name="Gloeckner G."/>
            <person name="Gruber A."/>
            <person name="Hipkin R."/>
            <person name="Janech M."/>
            <person name="Kroth P."/>
            <person name="Leese F."/>
            <person name="Lindquist E."/>
            <person name="Lyon B.R."/>
            <person name="Martin J."/>
            <person name="Mayer C."/>
            <person name="Parker M."/>
            <person name="Quesneville H."/>
            <person name="Raymond J."/>
            <person name="Uhlig C."/>
            <person name="Valentin K.U."/>
            <person name="Worden A.Z."/>
            <person name="Armbrust E.V."/>
            <person name="Bowler C."/>
            <person name="Green B."/>
            <person name="Moulton V."/>
            <person name="Van Oosterhout C."/>
            <person name="Grigoriev I."/>
        </authorList>
    </citation>
    <scope>NUCLEOTIDE SEQUENCE [LARGE SCALE GENOMIC DNA]</scope>
    <source>
        <strain evidence="2 3">CCMP1102</strain>
    </source>
</reference>
<evidence type="ECO:0000256" key="1">
    <source>
        <dbReference type="SAM" id="Phobius"/>
    </source>
</evidence>
<keyword evidence="1" id="KW-1133">Transmembrane helix</keyword>
<gene>
    <name evidence="2" type="ORF">FRACYDRAFT_216900</name>
</gene>
<keyword evidence="1" id="KW-0812">Transmembrane</keyword>
<keyword evidence="3" id="KW-1185">Reference proteome</keyword>
<dbReference type="InParanoid" id="A0A1E7FMX9"/>
<dbReference type="AlphaFoldDB" id="A0A1E7FMX9"/>
<keyword evidence="1" id="KW-0472">Membrane</keyword>
<dbReference type="Proteomes" id="UP000095751">
    <property type="component" value="Unassembled WGS sequence"/>
</dbReference>
<name>A0A1E7FMX9_9STRA</name>
<organism evidence="2 3">
    <name type="scientific">Fragilariopsis cylindrus CCMP1102</name>
    <dbReference type="NCBI Taxonomy" id="635003"/>
    <lineage>
        <taxon>Eukaryota</taxon>
        <taxon>Sar</taxon>
        <taxon>Stramenopiles</taxon>
        <taxon>Ochrophyta</taxon>
        <taxon>Bacillariophyta</taxon>
        <taxon>Bacillariophyceae</taxon>
        <taxon>Bacillariophycidae</taxon>
        <taxon>Bacillariales</taxon>
        <taxon>Bacillariaceae</taxon>
        <taxon>Fragilariopsis</taxon>
    </lineage>
</organism>
<feature type="transmembrane region" description="Helical" evidence="1">
    <location>
        <begin position="29"/>
        <end position="50"/>
    </location>
</feature>
<sequence length="115" mass="12816">MLDVIFASMFGILMIITYSYPPSTDFLKYWSSFIINAAIAFGVGIMWFVFGRPFCQDFAADEVGIEALTHPLIRLNVRINTGIWMCIFIICALISLPSGIIHLKGGDSQKAFMIA</sequence>
<evidence type="ECO:0000313" key="2">
    <source>
        <dbReference type="EMBL" id="OEU19496.1"/>
    </source>
</evidence>
<accession>A0A1E7FMX9</accession>
<feature type="non-terminal residue" evidence="2">
    <location>
        <position position="115"/>
    </location>
</feature>
<proteinExistence type="predicted"/>